<sequence length="116" mass="13016">MDSSTEQRAVKRLAHSPKPFSWKKGGEKMKSHRGHILSSYPAILYKTTVRCLLLFISLNQMTTNPAKDLSRLCIRNGQFRLHPQYSIITQQGCSMGPGGPRALWEVEGEMKALQSG</sequence>
<feature type="region of interest" description="Disordered" evidence="1">
    <location>
        <begin position="1"/>
        <end position="27"/>
    </location>
</feature>
<dbReference type="AlphaFoldDB" id="A0A0E9WJB5"/>
<protein>
    <submittedName>
        <fullName evidence="2">Uncharacterized protein</fullName>
    </submittedName>
</protein>
<reference evidence="2" key="2">
    <citation type="journal article" date="2015" name="Fish Shellfish Immunol.">
        <title>Early steps in the European eel (Anguilla anguilla)-Vibrio vulnificus interaction in the gills: Role of the RtxA13 toxin.</title>
        <authorList>
            <person name="Callol A."/>
            <person name="Pajuelo D."/>
            <person name="Ebbesson L."/>
            <person name="Teles M."/>
            <person name="MacKenzie S."/>
            <person name="Amaro C."/>
        </authorList>
    </citation>
    <scope>NUCLEOTIDE SEQUENCE</scope>
</reference>
<reference evidence="2" key="1">
    <citation type="submission" date="2014-11" db="EMBL/GenBank/DDBJ databases">
        <authorList>
            <person name="Amaro Gonzalez C."/>
        </authorList>
    </citation>
    <scope>NUCLEOTIDE SEQUENCE</scope>
</reference>
<proteinExistence type="predicted"/>
<name>A0A0E9WJB5_ANGAN</name>
<dbReference type="EMBL" id="GBXM01018140">
    <property type="protein sequence ID" value="JAH90437.1"/>
    <property type="molecule type" value="Transcribed_RNA"/>
</dbReference>
<accession>A0A0E9WJB5</accession>
<evidence type="ECO:0000256" key="1">
    <source>
        <dbReference type="SAM" id="MobiDB-lite"/>
    </source>
</evidence>
<evidence type="ECO:0000313" key="2">
    <source>
        <dbReference type="EMBL" id="JAH90437.1"/>
    </source>
</evidence>
<organism evidence="2">
    <name type="scientific">Anguilla anguilla</name>
    <name type="common">European freshwater eel</name>
    <name type="synonym">Muraena anguilla</name>
    <dbReference type="NCBI Taxonomy" id="7936"/>
    <lineage>
        <taxon>Eukaryota</taxon>
        <taxon>Metazoa</taxon>
        <taxon>Chordata</taxon>
        <taxon>Craniata</taxon>
        <taxon>Vertebrata</taxon>
        <taxon>Euteleostomi</taxon>
        <taxon>Actinopterygii</taxon>
        <taxon>Neopterygii</taxon>
        <taxon>Teleostei</taxon>
        <taxon>Anguilliformes</taxon>
        <taxon>Anguillidae</taxon>
        <taxon>Anguilla</taxon>
    </lineage>
</organism>